<evidence type="ECO:0000256" key="4">
    <source>
        <dbReference type="ARBA" id="ARBA00023136"/>
    </source>
</evidence>
<feature type="domain" description="DUF202" evidence="7">
    <location>
        <begin position="452"/>
        <end position="513"/>
    </location>
</feature>
<sequence length="598" mass="64554">MQPTDTASFQDNAHAYSGASVTRSVGDDVSKDDRHVRRSTNPFASWMDPIEISLDPFRNGQSSDVSQSSDPSQFPTFSFSLSSSLDTTSSQPSNASLNCTPIPKPAVASIHSRSHQHQDSFTPSTQSPTTATTPPFSSSASNNPFVHTPYQPPSTRQHEYSATQQYLSLGGHKLQEPEPNSSSASTLVGLPMTPPSDSQRRSSWLSSSGQHTTSTHPPTTSSSPSPSNQHEEQCSGAVASTFPLIRTGSKGAVLNRRGPFCNSDGSLETLGHDFVGPASAARTLGYSDRNYHTSGQQAHGKFLNNPSIWEPHVSVPMDDIPLESVTSTVSPATKNQRNGRGLYSRGTVTPKSEFDMSTNASTVTLLAQTNTLTASASSTTLFGGFLSKSKSHTNFQKLAEPEELVIQHQTISMISEGKTYSKRPKQKQFGKKKGGQGGGGKGDGGNGDRRAMFANERTFINWIKFGILLGTMALTLSNFGTTDSLAFYIGFSILVIAMSALAYAATSFHRRDRSLTRRLNGALARKKAKRQQGARDDEPSLDPSVLNPQEICYYDRLGPTILCVILFFAYTINFYLSITGGADMNKGGGLSYFHPEDE</sequence>
<feature type="region of interest" description="Disordered" evidence="5">
    <location>
        <begin position="1"/>
        <end position="160"/>
    </location>
</feature>
<name>A0A9P6PPY7_9FUNG</name>
<accession>A0A9P6PPY7</accession>
<comment type="caution">
    <text evidence="8">The sequence shown here is derived from an EMBL/GenBank/DDBJ whole genome shotgun (WGS) entry which is preliminary data.</text>
</comment>
<feature type="compositionally biased region" description="Gly residues" evidence="5">
    <location>
        <begin position="435"/>
        <end position="445"/>
    </location>
</feature>
<feature type="compositionally biased region" description="Polar residues" evidence="5">
    <location>
        <begin position="1"/>
        <end position="11"/>
    </location>
</feature>
<evidence type="ECO:0000313" key="9">
    <source>
        <dbReference type="Proteomes" id="UP000726737"/>
    </source>
</evidence>
<dbReference type="PANTHER" id="PTHR46140">
    <property type="entry name" value="VACUOLAR TRANSPORTER CHAPERONE 1-RELATED"/>
    <property type="match status" value="1"/>
</dbReference>
<organism evidence="8 9">
    <name type="scientific">Mortierella polycephala</name>
    <dbReference type="NCBI Taxonomy" id="41804"/>
    <lineage>
        <taxon>Eukaryota</taxon>
        <taxon>Fungi</taxon>
        <taxon>Fungi incertae sedis</taxon>
        <taxon>Mucoromycota</taxon>
        <taxon>Mortierellomycotina</taxon>
        <taxon>Mortierellomycetes</taxon>
        <taxon>Mortierellales</taxon>
        <taxon>Mortierellaceae</taxon>
        <taxon>Mortierella</taxon>
    </lineage>
</organism>
<comment type="subcellular location">
    <subcellularLocation>
        <location evidence="1">Endomembrane system</location>
        <topology evidence="1">Multi-pass membrane protein</topology>
    </subcellularLocation>
</comment>
<feature type="region of interest" description="Disordered" evidence="5">
    <location>
        <begin position="416"/>
        <end position="450"/>
    </location>
</feature>
<evidence type="ECO:0000256" key="6">
    <source>
        <dbReference type="SAM" id="Phobius"/>
    </source>
</evidence>
<keyword evidence="4 6" id="KW-0472">Membrane</keyword>
<gene>
    <name evidence="8" type="ORF">BG011_009030</name>
</gene>
<feature type="compositionally biased region" description="Low complexity" evidence="5">
    <location>
        <begin position="120"/>
        <end position="144"/>
    </location>
</feature>
<keyword evidence="9" id="KW-1185">Reference proteome</keyword>
<keyword evidence="3 6" id="KW-1133">Transmembrane helix</keyword>
<dbReference type="Proteomes" id="UP000726737">
    <property type="component" value="Unassembled WGS sequence"/>
</dbReference>
<keyword evidence="2 6" id="KW-0812">Transmembrane</keyword>
<dbReference type="GO" id="GO:0012505">
    <property type="term" value="C:endomembrane system"/>
    <property type="evidence" value="ECO:0007669"/>
    <property type="project" value="UniProtKB-SubCell"/>
</dbReference>
<feature type="compositionally biased region" description="Low complexity" evidence="5">
    <location>
        <begin position="201"/>
        <end position="227"/>
    </location>
</feature>
<feature type="region of interest" description="Disordered" evidence="5">
    <location>
        <begin position="172"/>
        <end position="235"/>
    </location>
</feature>
<evidence type="ECO:0000256" key="3">
    <source>
        <dbReference type="ARBA" id="ARBA00022989"/>
    </source>
</evidence>
<feature type="transmembrane region" description="Helical" evidence="6">
    <location>
        <begin position="485"/>
        <end position="508"/>
    </location>
</feature>
<dbReference type="PANTHER" id="PTHR46140:SF1">
    <property type="entry name" value="VACUOLAR TRANSPORTER CHAPERONE COMPLEX SUBUNIT 4-RELATED"/>
    <property type="match status" value="1"/>
</dbReference>
<feature type="compositionally biased region" description="Basic and acidic residues" evidence="5">
    <location>
        <begin position="25"/>
        <end position="35"/>
    </location>
</feature>
<dbReference type="EMBL" id="JAAAJA010000781">
    <property type="protein sequence ID" value="KAG0249693.1"/>
    <property type="molecule type" value="Genomic_DNA"/>
</dbReference>
<dbReference type="AlphaFoldDB" id="A0A9P6PPY7"/>
<feature type="compositionally biased region" description="Low complexity" evidence="5">
    <location>
        <begin position="61"/>
        <end position="93"/>
    </location>
</feature>
<feature type="compositionally biased region" description="Polar residues" evidence="5">
    <location>
        <begin position="329"/>
        <end position="338"/>
    </location>
</feature>
<dbReference type="OrthoDB" id="2445413at2759"/>
<feature type="region of interest" description="Disordered" evidence="5">
    <location>
        <begin position="329"/>
        <end position="354"/>
    </location>
</feature>
<reference evidence="8" key="1">
    <citation type="journal article" date="2020" name="Fungal Divers.">
        <title>Resolving the Mortierellaceae phylogeny through synthesis of multi-gene phylogenetics and phylogenomics.</title>
        <authorList>
            <person name="Vandepol N."/>
            <person name="Liber J."/>
            <person name="Desiro A."/>
            <person name="Na H."/>
            <person name="Kennedy M."/>
            <person name="Barry K."/>
            <person name="Grigoriev I.V."/>
            <person name="Miller A.N."/>
            <person name="O'Donnell K."/>
            <person name="Stajich J.E."/>
            <person name="Bonito G."/>
        </authorList>
    </citation>
    <scope>NUCLEOTIDE SEQUENCE</scope>
    <source>
        <strain evidence="8">KOD948</strain>
    </source>
</reference>
<proteinExistence type="predicted"/>
<evidence type="ECO:0000256" key="1">
    <source>
        <dbReference type="ARBA" id="ARBA00004127"/>
    </source>
</evidence>
<evidence type="ECO:0000313" key="8">
    <source>
        <dbReference type="EMBL" id="KAG0249693.1"/>
    </source>
</evidence>
<dbReference type="InterPro" id="IPR051572">
    <property type="entry name" value="VTC_Complex_Subunit"/>
</dbReference>
<dbReference type="InterPro" id="IPR003807">
    <property type="entry name" value="DUF202"/>
</dbReference>
<evidence type="ECO:0000256" key="2">
    <source>
        <dbReference type="ARBA" id="ARBA00022692"/>
    </source>
</evidence>
<feature type="transmembrane region" description="Helical" evidence="6">
    <location>
        <begin position="459"/>
        <end position="479"/>
    </location>
</feature>
<evidence type="ECO:0000259" key="7">
    <source>
        <dbReference type="Pfam" id="PF02656"/>
    </source>
</evidence>
<evidence type="ECO:0000256" key="5">
    <source>
        <dbReference type="SAM" id="MobiDB-lite"/>
    </source>
</evidence>
<dbReference type="Pfam" id="PF02656">
    <property type="entry name" value="DUF202"/>
    <property type="match status" value="1"/>
</dbReference>
<protein>
    <recommendedName>
        <fullName evidence="7">DUF202 domain-containing protein</fullName>
    </recommendedName>
</protein>
<feature type="transmembrane region" description="Helical" evidence="6">
    <location>
        <begin position="557"/>
        <end position="576"/>
    </location>
</feature>
<feature type="compositionally biased region" description="Basic residues" evidence="5">
    <location>
        <begin position="420"/>
        <end position="434"/>
    </location>
</feature>